<dbReference type="SUPFAM" id="SSF53448">
    <property type="entry name" value="Nucleotide-diphospho-sugar transferases"/>
    <property type="match status" value="1"/>
</dbReference>
<proteinExistence type="predicted"/>
<accession>A0ABN8FVA5</accession>
<protein>
    <recommendedName>
        <fullName evidence="3">BRCT domain-containing protein</fullName>
    </recommendedName>
</protein>
<evidence type="ECO:0008006" key="3">
    <source>
        <dbReference type="Google" id="ProtNLM"/>
    </source>
</evidence>
<comment type="caution">
    <text evidence="1">The sequence shown here is derived from an EMBL/GenBank/DDBJ whole genome shotgun (WGS) entry which is preliminary data.</text>
</comment>
<gene>
    <name evidence="1" type="ORF">PAECIP111892_00172</name>
</gene>
<evidence type="ECO:0000313" key="1">
    <source>
        <dbReference type="EMBL" id="CAH1190422.1"/>
    </source>
</evidence>
<dbReference type="InterPro" id="IPR029044">
    <property type="entry name" value="Nucleotide-diphossugar_trans"/>
</dbReference>
<dbReference type="Proteomes" id="UP000838324">
    <property type="component" value="Unassembled WGS sequence"/>
</dbReference>
<sequence length="78" mass="8657">MYLFSDIITNITSGVVKKRIGRTVWVSTGVSIRQPALHIHIVDTGSTDETKAIAESFGAVIYDFTWIDDFSAARSYCL</sequence>
<keyword evidence="2" id="KW-1185">Reference proteome</keyword>
<evidence type="ECO:0000313" key="2">
    <source>
        <dbReference type="Proteomes" id="UP000838324"/>
    </source>
</evidence>
<dbReference type="EMBL" id="CAKMMG010000001">
    <property type="protein sequence ID" value="CAH1190422.1"/>
    <property type="molecule type" value="Genomic_DNA"/>
</dbReference>
<name>A0ABN8FVA5_9BACL</name>
<reference evidence="1" key="1">
    <citation type="submission" date="2022-01" db="EMBL/GenBank/DDBJ databases">
        <authorList>
            <person name="Criscuolo A."/>
        </authorList>
    </citation>
    <scope>NUCLEOTIDE SEQUENCE</scope>
    <source>
        <strain evidence="1">CIP111892</strain>
    </source>
</reference>
<organism evidence="1 2">
    <name type="scientific">Paenibacillus auburnensis</name>
    <dbReference type="NCBI Taxonomy" id="2905649"/>
    <lineage>
        <taxon>Bacteria</taxon>
        <taxon>Bacillati</taxon>
        <taxon>Bacillota</taxon>
        <taxon>Bacilli</taxon>
        <taxon>Bacillales</taxon>
        <taxon>Paenibacillaceae</taxon>
        <taxon>Paenibacillus</taxon>
    </lineage>
</organism>